<dbReference type="Pfam" id="PF03981">
    <property type="entry name" value="Ubiq_cyt_C_chap"/>
    <property type="match status" value="1"/>
</dbReference>
<reference evidence="3" key="1">
    <citation type="submission" date="2021-01" db="EMBL/GenBank/DDBJ databases">
        <authorList>
            <person name="Li R."/>
            <person name="Bekaert M."/>
        </authorList>
    </citation>
    <scope>NUCLEOTIDE SEQUENCE</scope>
    <source>
        <strain evidence="3">Farmed</strain>
    </source>
</reference>
<dbReference type="GO" id="GO:0005739">
    <property type="term" value="C:mitochondrion"/>
    <property type="evidence" value="ECO:0007669"/>
    <property type="project" value="TreeGrafter"/>
</dbReference>
<proteinExistence type="inferred from homology"/>
<evidence type="ECO:0000256" key="1">
    <source>
        <dbReference type="ARBA" id="ARBA00006407"/>
    </source>
</evidence>
<evidence type="ECO:0000259" key="2">
    <source>
        <dbReference type="Pfam" id="PF03981"/>
    </source>
</evidence>
<comment type="similarity">
    <text evidence="1">Belongs to the CBP3 family.</text>
</comment>
<dbReference type="InterPro" id="IPR007129">
    <property type="entry name" value="Ubiqinol_cyt_c_chaperone_CPB3"/>
</dbReference>
<gene>
    <name evidence="3" type="ORF">SPHA_48540</name>
</gene>
<evidence type="ECO:0000313" key="3">
    <source>
        <dbReference type="EMBL" id="CAE1291012.1"/>
    </source>
</evidence>
<dbReference type="AlphaFoldDB" id="A0A812D9E5"/>
<keyword evidence="4" id="KW-1185">Reference proteome</keyword>
<feature type="domain" description="Ubiquinol-cytochrome c chaperone" evidence="2">
    <location>
        <begin position="119"/>
        <end position="254"/>
    </location>
</feature>
<dbReference type="PANTHER" id="PTHR12184:SF1">
    <property type="entry name" value="UBIQUINOL-CYTOCHROME-C REDUCTASE COMPLEX ASSEMBLY FACTOR 1"/>
    <property type="match status" value="1"/>
</dbReference>
<dbReference type="EMBL" id="CAHIKZ030002711">
    <property type="protein sequence ID" value="CAE1291012.1"/>
    <property type="molecule type" value="Genomic_DNA"/>
</dbReference>
<dbReference type="InterPro" id="IPR021150">
    <property type="entry name" value="Ubiq_cyt_c_chap"/>
</dbReference>
<accession>A0A812D9E5</accession>
<dbReference type="GO" id="GO:0034551">
    <property type="term" value="P:mitochondrial respiratory chain complex III assembly"/>
    <property type="evidence" value="ECO:0007669"/>
    <property type="project" value="TreeGrafter"/>
</dbReference>
<name>A0A812D9E5_ACAPH</name>
<comment type="caution">
    <text evidence="3">The sequence shown here is derived from an EMBL/GenBank/DDBJ whole genome shotgun (WGS) entry which is preliminary data.</text>
</comment>
<dbReference type="PANTHER" id="PTHR12184">
    <property type="entry name" value="UBIQUINOL-CYTOCHROME C REDUCTASE COMPLEX ASSEMBLY FACTOR 1 FAMILY MEMBER"/>
    <property type="match status" value="1"/>
</dbReference>
<sequence length="286" mass="33742">MNRVPSIFRSLGNSTLKNIAVSSQNFSSNSHMMLRTASAASMNLQNLRDKNNIWTVPKIQNCNRWIQIRMVSSGWVQNLKTKIGWPQKLKYSKYRLVESAYRLYMCAVEIPDYFSMIHDLQMPDTYYSWHLISELHIWMVLVRLSTCEEEGKFIRGHFMKAFWEDVKKRSSKVGRSPSRQEELKLLNYHFNAAIFNYDEGLLSDDRVLASSLWRIFFEDKVAEPHLLELMVQYVRKQVKHLNDQQDDVILQSGLISFLPFNSDVEDKVKIERIWKRVKESDLLIKP</sequence>
<evidence type="ECO:0000313" key="4">
    <source>
        <dbReference type="Proteomes" id="UP000597762"/>
    </source>
</evidence>
<dbReference type="OrthoDB" id="4007at2759"/>
<dbReference type="Proteomes" id="UP000597762">
    <property type="component" value="Unassembled WGS sequence"/>
</dbReference>
<organism evidence="3 4">
    <name type="scientific">Acanthosepion pharaonis</name>
    <name type="common">Pharaoh cuttlefish</name>
    <name type="synonym">Sepia pharaonis</name>
    <dbReference type="NCBI Taxonomy" id="158019"/>
    <lineage>
        <taxon>Eukaryota</taxon>
        <taxon>Metazoa</taxon>
        <taxon>Spiralia</taxon>
        <taxon>Lophotrochozoa</taxon>
        <taxon>Mollusca</taxon>
        <taxon>Cephalopoda</taxon>
        <taxon>Coleoidea</taxon>
        <taxon>Decapodiformes</taxon>
        <taxon>Sepiida</taxon>
        <taxon>Sepiina</taxon>
        <taxon>Sepiidae</taxon>
        <taxon>Acanthosepion</taxon>
    </lineage>
</organism>
<protein>
    <submittedName>
        <fullName evidence="3">CBP3</fullName>
    </submittedName>
</protein>